<proteinExistence type="inferred from homology"/>
<dbReference type="SUPFAM" id="SSF141986">
    <property type="entry name" value="LD-carboxypeptidase A C-terminal domain-like"/>
    <property type="match status" value="1"/>
</dbReference>
<feature type="domain" description="LD-carboxypeptidase C-terminal" evidence="4">
    <location>
        <begin position="206"/>
        <end position="336"/>
    </location>
</feature>
<dbReference type="InterPro" id="IPR003507">
    <property type="entry name" value="S66_fam"/>
</dbReference>
<dbReference type="RefSeq" id="WP_036310318.1">
    <property type="nucleotide sequence ID" value="NZ_JFYO01000004.1"/>
</dbReference>
<comment type="similarity">
    <text evidence="1">Belongs to the peptidase S66 family.</text>
</comment>
<dbReference type="AlphaFoldDB" id="A0A031FTR4"/>
<dbReference type="InterPro" id="IPR040449">
    <property type="entry name" value="Peptidase_S66_N"/>
</dbReference>
<dbReference type="eggNOG" id="COG1619">
    <property type="taxonomic scope" value="Bacteria"/>
</dbReference>
<dbReference type="InterPro" id="IPR029062">
    <property type="entry name" value="Class_I_gatase-like"/>
</dbReference>
<dbReference type="Pfam" id="PF02016">
    <property type="entry name" value="Peptidase_S66"/>
    <property type="match status" value="1"/>
</dbReference>
<evidence type="ECO:0000259" key="3">
    <source>
        <dbReference type="Pfam" id="PF02016"/>
    </source>
</evidence>
<protein>
    <submittedName>
        <fullName evidence="5">Putative antibiotic immunity protein, peptidase family S66</fullName>
    </submittedName>
</protein>
<dbReference type="PANTHER" id="PTHR30237:SF4">
    <property type="entry name" value="LD-CARBOXYPEPTIDASE C-TERMINAL DOMAIN-CONTAINING PROTEIN"/>
    <property type="match status" value="1"/>
</dbReference>
<dbReference type="OrthoDB" id="9807329at2"/>
<dbReference type="Gene3D" id="3.50.30.60">
    <property type="entry name" value="LD-carboxypeptidase A C-terminal domain-like"/>
    <property type="match status" value="1"/>
</dbReference>
<evidence type="ECO:0000256" key="2">
    <source>
        <dbReference type="ARBA" id="ARBA00022801"/>
    </source>
</evidence>
<reference evidence="5 6" key="1">
    <citation type="submission" date="2014-03" db="EMBL/GenBank/DDBJ databases">
        <title>Draft Genome Sequences of 13 Willow Endophytes.</title>
        <authorList>
            <person name="Gan H.Y."/>
            <person name="Gan H.M."/>
            <person name="Savka M.A."/>
            <person name="Hudson A.O."/>
        </authorList>
    </citation>
    <scope>NUCLEOTIDE SEQUENCE [LARGE SCALE GENOMIC DNA]</scope>
    <source>
        <strain evidence="5 6">RIT293</strain>
    </source>
</reference>
<dbReference type="InterPro" id="IPR027461">
    <property type="entry name" value="Carboxypeptidase_A_C_sf"/>
</dbReference>
<dbReference type="Gene3D" id="3.40.50.10740">
    <property type="entry name" value="Class I glutamine amidotransferase-like"/>
    <property type="match status" value="1"/>
</dbReference>
<dbReference type="InterPro" id="IPR040921">
    <property type="entry name" value="Peptidase_S66C"/>
</dbReference>
<evidence type="ECO:0000256" key="1">
    <source>
        <dbReference type="ARBA" id="ARBA00010233"/>
    </source>
</evidence>
<dbReference type="PANTHER" id="PTHR30237">
    <property type="entry name" value="MURAMOYLTETRAPEPTIDE CARBOXYPEPTIDASE"/>
    <property type="match status" value="1"/>
</dbReference>
<dbReference type="InterPro" id="IPR027478">
    <property type="entry name" value="LdcA_N"/>
</dbReference>
<comment type="caution">
    <text evidence="5">The sequence shown here is derived from an EMBL/GenBank/DDBJ whole genome shotgun (WGS) entry which is preliminary data.</text>
</comment>
<keyword evidence="6" id="KW-1185">Reference proteome</keyword>
<name>A0A031FTR4_9MICO</name>
<gene>
    <name evidence="5" type="ORF">BW34_01176</name>
</gene>
<evidence type="ECO:0000313" key="6">
    <source>
        <dbReference type="Proteomes" id="UP000024001"/>
    </source>
</evidence>
<feature type="domain" description="LD-carboxypeptidase N-terminal" evidence="3">
    <location>
        <begin position="17"/>
        <end position="132"/>
    </location>
</feature>
<dbReference type="CDD" id="cd07062">
    <property type="entry name" value="Peptidase_S66_mccF_like"/>
    <property type="match status" value="1"/>
</dbReference>
<organism evidence="5 6">
    <name type="scientific">Microbacterium oleivorans</name>
    <dbReference type="NCBI Taxonomy" id="273677"/>
    <lineage>
        <taxon>Bacteria</taxon>
        <taxon>Bacillati</taxon>
        <taxon>Actinomycetota</taxon>
        <taxon>Actinomycetes</taxon>
        <taxon>Micrococcales</taxon>
        <taxon>Microbacteriaceae</taxon>
        <taxon>Microbacterium</taxon>
    </lineage>
</organism>
<evidence type="ECO:0000259" key="4">
    <source>
        <dbReference type="Pfam" id="PF17676"/>
    </source>
</evidence>
<keyword evidence="2" id="KW-0378">Hydrolase</keyword>
<dbReference type="SUPFAM" id="SSF52317">
    <property type="entry name" value="Class I glutamine amidotransferase-like"/>
    <property type="match status" value="1"/>
</dbReference>
<dbReference type="EMBL" id="JFYO01000004">
    <property type="protein sequence ID" value="EZP28199.1"/>
    <property type="molecule type" value="Genomic_DNA"/>
</dbReference>
<dbReference type="Proteomes" id="UP000024001">
    <property type="component" value="Unassembled WGS sequence"/>
</dbReference>
<dbReference type="GO" id="GO:0016787">
    <property type="term" value="F:hydrolase activity"/>
    <property type="evidence" value="ECO:0007669"/>
    <property type="project" value="UniProtKB-KW"/>
</dbReference>
<sequence length="348" mass="37276">MRPSFRTAPKLRAGDRVAVLSPSFAAPGFAPAVHEQALRRIRDDLGLEPVEYPTTRMLGADPRARAADVEAAFAASDVRAILASVGGDDQITVVPHVDLAAAIADPKPYLGYSDNTHLLNALWQAGVPGFYGGSTQVHLGAGPGIDGIHLKSLRAALFDGGELELTEPGESEDIGIDWLDPRALTSYGGRQKTEPWTWSGPERVVEGRTWGGCLDVLDEIGLAGRMPELDALQGGILLLETSEELPSPRLVARWLRALGERGVLGAVAGVLVARPPVSTFGDEPDAETRRARRDAQRDVVTALVARYNPEAVVCIGVPFGHTRPQWIVPYGGVMRLDGAGRRIFASYD</sequence>
<evidence type="ECO:0000313" key="5">
    <source>
        <dbReference type="EMBL" id="EZP28199.1"/>
    </source>
</evidence>
<accession>A0A031FTR4</accession>
<dbReference type="PATRIC" id="fig|273677.3.peg.1159"/>
<dbReference type="Pfam" id="PF17676">
    <property type="entry name" value="Peptidase_S66C"/>
    <property type="match status" value="1"/>
</dbReference>